<keyword evidence="3" id="KW-1185">Reference proteome</keyword>
<gene>
    <name evidence="2" type="ORF">Fmac_018488</name>
</gene>
<keyword evidence="1" id="KW-0472">Membrane</keyword>
<keyword evidence="1" id="KW-0812">Transmembrane</keyword>
<dbReference type="EMBL" id="JBGMDY010000006">
    <property type="protein sequence ID" value="KAL2330907.1"/>
    <property type="molecule type" value="Genomic_DNA"/>
</dbReference>
<sequence length="122" mass="13425">MAHLRISRVLPTLVATGFPSRPQFLSFPPLKFSPASSTFRCKGFRRLQVNQRRLTVFATNPDSVGGKSLKEESDVNETSNAGQGPPLLTILAGFFVLFVVCWSIWSLIAWLIGLIVNAPPPK</sequence>
<feature type="transmembrane region" description="Helical" evidence="1">
    <location>
        <begin position="87"/>
        <end position="116"/>
    </location>
</feature>
<proteinExistence type="predicted"/>
<protein>
    <submittedName>
        <fullName evidence="2">Uncharacterized protein</fullName>
    </submittedName>
</protein>
<name>A0ABD1M548_9FABA</name>
<evidence type="ECO:0000256" key="1">
    <source>
        <dbReference type="SAM" id="Phobius"/>
    </source>
</evidence>
<evidence type="ECO:0000313" key="2">
    <source>
        <dbReference type="EMBL" id="KAL2330907.1"/>
    </source>
</evidence>
<dbReference type="Proteomes" id="UP001603857">
    <property type="component" value="Unassembled WGS sequence"/>
</dbReference>
<keyword evidence="1" id="KW-1133">Transmembrane helix</keyword>
<reference evidence="2 3" key="1">
    <citation type="submission" date="2024-08" db="EMBL/GenBank/DDBJ databases">
        <title>Insights into the chromosomal genome structure of Flemingia macrophylla.</title>
        <authorList>
            <person name="Ding Y."/>
            <person name="Zhao Y."/>
            <person name="Bi W."/>
            <person name="Wu M."/>
            <person name="Zhao G."/>
            <person name="Gong Y."/>
            <person name="Li W."/>
            <person name="Zhang P."/>
        </authorList>
    </citation>
    <scope>NUCLEOTIDE SEQUENCE [LARGE SCALE GENOMIC DNA]</scope>
    <source>
        <strain evidence="2">DYQJB</strain>
        <tissue evidence="2">Leaf</tissue>
    </source>
</reference>
<evidence type="ECO:0000313" key="3">
    <source>
        <dbReference type="Proteomes" id="UP001603857"/>
    </source>
</evidence>
<accession>A0ABD1M548</accession>
<dbReference type="AlphaFoldDB" id="A0ABD1M548"/>
<organism evidence="2 3">
    <name type="scientific">Flemingia macrophylla</name>
    <dbReference type="NCBI Taxonomy" id="520843"/>
    <lineage>
        <taxon>Eukaryota</taxon>
        <taxon>Viridiplantae</taxon>
        <taxon>Streptophyta</taxon>
        <taxon>Embryophyta</taxon>
        <taxon>Tracheophyta</taxon>
        <taxon>Spermatophyta</taxon>
        <taxon>Magnoliopsida</taxon>
        <taxon>eudicotyledons</taxon>
        <taxon>Gunneridae</taxon>
        <taxon>Pentapetalae</taxon>
        <taxon>rosids</taxon>
        <taxon>fabids</taxon>
        <taxon>Fabales</taxon>
        <taxon>Fabaceae</taxon>
        <taxon>Papilionoideae</taxon>
        <taxon>50 kb inversion clade</taxon>
        <taxon>NPAAA clade</taxon>
        <taxon>indigoferoid/millettioid clade</taxon>
        <taxon>Phaseoleae</taxon>
        <taxon>Flemingia</taxon>
    </lineage>
</organism>
<comment type="caution">
    <text evidence="2">The sequence shown here is derived from an EMBL/GenBank/DDBJ whole genome shotgun (WGS) entry which is preliminary data.</text>
</comment>